<dbReference type="KEGG" id="clz:BIU88_02370"/>
<comment type="function">
    <text evidence="13">The RuvA-RuvB-RuvC complex processes Holliday junction (HJ) DNA during genetic recombination and DNA repair. Endonuclease that resolves HJ intermediates. Cleaves cruciform DNA by making single-stranded nicks across the HJ at symmetrical positions within the homologous arms, yielding a 5'-phosphate and a 3'-hydroxyl group; requires a central core of homology in the junction. The consensus cleavage sequence is 5'-(A/T)TT(C/G)-3'. Cleavage occurs on the 3'-side of the TT dinucleotide at the point of strand exchange. HJ branch migration catalyzed by RuvA-RuvB allows RuvC to scan DNA until it finds its consensus sequence, where it cleaves and resolves the cruciform DNA.</text>
</comment>
<accession>A0A1D8CY71</accession>
<dbReference type="InterPro" id="IPR002176">
    <property type="entry name" value="X-over_junc_endoDNase_RuvC"/>
</dbReference>
<reference evidence="15" key="1">
    <citation type="submission" date="2016-09" db="EMBL/GenBank/DDBJ databases">
        <title>Genome sequence of Chlorobaculum limnaeum.</title>
        <authorList>
            <person name="Liu Z."/>
            <person name="Tank M."/>
            <person name="Bryant D.A."/>
        </authorList>
    </citation>
    <scope>NUCLEOTIDE SEQUENCE [LARGE SCALE GENOMIC DNA]</scope>
    <source>
        <strain evidence="15">DSM 1677</strain>
    </source>
</reference>
<evidence type="ECO:0000256" key="11">
    <source>
        <dbReference type="ARBA" id="ARBA00023204"/>
    </source>
</evidence>
<dbReference type="NCBIfam" id="TIGR00228">
    <property type="entry name" value="ruvC"/>
    <property type="match status" value="1"/>
</dbReference>
<evidence type="ECO:0000256" key="8">
    <source>
        <dbReference type="ARBA" id="ARBA00022842"/>
    </source>
</evidence>
<dbReference type="PANTHER" id="PTHR30194">
    <property type="entry name" value="CROSSOVER JUNCTION ENDODEOXYRIBONUCLEASE RUVC"/>
    <property type="match status" value="1"/>
</dbReference>
<keyword evidence="5 13" id="KW-0255">Endonuclease</keyword>
<keyword evidence="6 13" id="KW-0227">DNA damage</keyword>
<keyword evidence="4 13" id="KW-0479">Metal-binding</keyword>
<evidence type="ECO:0000256" key="6">
    <source>
        <dbReference type="ARBA" id="ARBA00022763"/>
    </source>
</evidence>
<keyword evidence="7 13" id="KW-0378">Hydrolase</keyword>
<feature type="binding site" evidence="13">
    <location>
        <position position="140"/>
    </location>
    <ligand>
        <name>Mg(2+)</name>
        <dbReference type="ChEBI" id="CHEBI:18420"/>
        <label>1</label>
    </ligand>
</feature>
<feature type="active site" evidence="13">
    <location>
        <position position="7"/>
    </location>
</feature>
<evidence type="ECO:0000256" key="9">
    <source>
        <dbReference type="ARBA" id="ARBA00023125"/>
    </source>
</evidence>
<dbReference type="FunFam" id="3.30.420.10:FF:000002">
    <property type="entry name" value="Crossover junction endodeoxyribonuclease RuvC"/>
    <property type="match status" value="1"/>
</dbReference>
<dbReference type="EC" id="3.1.21.10" evidence="13 14"/>
<proteinExistence type="inferred from homology"/>
<comment type="similarity">
    <text evidence="1 13">Belongs to the RuvC family.</text>
</comment>
<feature type="active site" evidence="13">
    <location>
        <position position="67"/>
    </location>
</feature>
<gene>
    <name evidence="13" type="primary">ruvC</name>
    <name evidence="15" type="ORF">BIU88_02370</name>
</gene>
<evidence type="ECO:0000256" key="2">
    <source>
        <dbReference type="ARBA" id="ARBA00022490"/>
    </source>
</evidence>
<dbReference type="PRINTS" id="PR00696">
    <property type="entry name" value="RSOLVASERUVC"/>
</dbReference>
<dbReference type="InterPro" id="IPR036397">
    <property type="entry name" value="RNaseH_sf"/>
</dbReference>
<keyword evidence="9 13" id="KW-0238">DNA-binding</keyword>
<dbReference type="GO" id="GO:0006281">
    <property type="term" value="P:DNA repair"/>
    <property type="evidence" value="ECO:0007669"/>
    <property type="project" value="UniProtKB-UniRule"/>
</dbReference>
<evidence type="ECO:0000313" key="15">
    <source>
        <dbReference type="EMBL" id="AOS83091.1"/>
    </source>
</evidence>
<keyword evidence="11 13" id="KW-0234">DNA repair</keyword>
<evidence type="ECO:0000256" key="1">
    <source>
        <dbReference type="ARBA" id="ARBA00009518"/>
    </source>
</evidence>
<comment type="catalytic activity">
    <reaction evidence="12 13">
        <text>Endonucleolytic cleavage at a junction such as a reciprocal single-stranded crossover between two homologous DNA duplexes (Holliday junction).</text>
        <dbReference type="EC" id="3.1.21.10"/>
    </reaction>
</comment>
<dbReference type="GO" id="GO:0003677">
    <property type="term" value="F:DNA binding"/>
    <property type="evidence" value="ECO:0007669"/>
    <property type="project" value="UniProtKB-KW"/>
</dbReference>
<keyword evidence="2 13" id="KW-0963">Cytoplasm</keyword>
<dbReference type="CDD" id="cd16962">
    <property type="entry name" value="RuvC"/>
    <property type="match status" value="1"/>
</dbReference>
<keyword evidence="3 13" id="KW-0540">Nuclease</keyword>
<feature type="binding site" evidence="13">
    <location>
        <position position="7"/>
    </location>
    <ligand>
        <name>Mg(2+)</name>
        <dbReference type="ChEBI" id="CHEBI:18420"/>
        <label>1</label>
    </ligand>
</feature>
<keyword evidence="16" id="KW-1185">Reference proteome</keyword>
<dbReference type="OrthoDB" id="9805499at2"/>
<evidence type="ECO:0000256" key="13">
    <source>
        <dbReference type="HAMAP-Rule" id="MF_00034"/>
    </source>
</evidence>
<keyword evidence="8 13" id="KW-0460">Magnesium</keyword>
<feature type="binding site" evidence="13">
    <location>
        <position position="67"/>
    </location>
    <ligand>
        <name>Mg(2+)</name>
        <dbReference type="ChEBI" id="CHEBI:18420"/>
        <label>2</label>
    </ligand>
</feature>
<dbReference type="Gene3D" id="3.30.420.10">
    <property type="entry name" value="Ribonuclease H-like superfamily/Ribonuclease H"/>
    <property type="match status" value="1"/>
</dbReference>
<organism evidence="15 16">
    <name type="scientific">Chlorobaculum limnaeum</name>
    <dbReference type="NCBI Taxonomy" id="274537"/>
    <lineage>
        <taxon>Bacteria</taxon>
        <taxon>Pseudomonadati</taxon>
        <taxon>Chlorobiota</taxon>
        <taxon>Chlorobiia</taxon>
        <taxon>Chlorobiales</taxon>
        <taxon>Chlorobiaceae</taxon>
        <taxon>Chlorobaculum</taxon>
    </lineage>
</organism>
<comment type="subcellular location">
    <subcellularLocation>
        <location evidence="13">Cytoplasm</location>
    </subcellularLocation>
</comment>
<evidence type="ECO:0000256" key="7">
    <source>
        <dbReference type="ARBA" id="ARBA00022801"/>
    </source>
</evidence>
<comment type="subunit">
    <text evidence="13">Homodimer which binds Holliday junction (HJ) DNA. The HJ becomes 2-fold symmetrical on binding to RuvC with unstacked arms; it has a different conformation from HJ DNA in complex with RuvA. In the full resolvosome a probable DNA-RuvA(4)-RuvB(12)-RuvC(2) complex forms which resolves the HJ.</text>
</comment>
<dbReference type="InterPro" id="IPR012337">
    <property type="entry name" value="RNaseH-like_sf"/>
</dbReference>
<dbReference type="Proteomes" id="UP000095185">
    <property type="component" value="Chromosome"/>
</dbReference>
<dbReference type="RefSeq" id="WP_069808817.1">
    <property type="nucleotide sequence ID" value="NZ_CP017305.1"/>
</dbReference>
<dbReference type="GO" id="GO:0008821">
    <property type="term" value="F:crossover junction DNA endonuclease activity"/>
    <property type="evidence" value="ECO:0007669"/>
    <property type="project" value="UniProtKB-UniRule"/>
</dbReference>
<dbReference type="InterPro" id="IPR020563">
    <property type="entry name" value="X-over_junc_endoDNase_Mg_BS"/>
</dbReference>
<keyword evidence="10 13" id="KW-0233">DNA recombination</keyword>
<dbReference type="PROSITE" id="PS01321">
    <property type="entry name" value="RUVC"/>
    <property type="match status" value="1"/>
</dbReference>
<evidence type="ECO:0000256" key="3">
    <source>
        <dbReference type="ARBA" id="ARBA00022722"/>
    </source>
</evidence>
<evidence type="ECO:0000313" key="16">
    <source>
        <dbReference type="Proteomes" id="UP000095185"/>
    </source>
</evidence>
<evidence type="ECO:0000256" key="12">
    <source>
        <dbReference type="ARBA" id="ARBA00029354"/>
    </source>
</evidence>
<name>A0A1D8CY71_CHLLM</name>
<dbReference type="GO" id="GO:0005737">
    <property type="term" value="C:cytoplasm"/>
    <property type="evidence" value="ECO:0007669"/>
    <property type="project" value="UniProtKB-SubCell"/>
</dbReference>
<evidence type="ECO:0000256" key="10">
    <source>
        <dbReference type="ARBA" id="ARBA00023172"/>
    </source>
</evidence>
<protein>
    <recommendedName>
        <fullName evidence="13 14">Crossover junction endodeoxyribonuclease RuvC</fullName>
        <ecNumber evidence="13 14">3.1.21.10</ecNumber>
    </recommendedName>
    <alternativeName>
        <fullName evidence="13">Holliday junction nuclease RuvC</fullName>
    </alternativeName>
    <alternativeName>
        <fullName evidence="13">Holliday junction resolvase RuvC</fullName>
    </alternativeName>
</protein>
<dbReference type="GO" id="GO:0006310">
    <property type="term" value="P:DNA recombination"/>
    <property type="evidence" value="ECO:0007669"/>
    <property type="project" value="UniProtKB-UniRule"/>
</dbReference>
<dbReference type="AlphaFoldDB" id="A0A1D8CY71"/>
<dbReference type="HAMAP" id="MF_00034">
    <property type="entry name" value="RuvC"/>
    <property type="match status" value="1"/>
</dbReference>
<dbReference type="Pfam" id="PF02075">
    <property type="entry name" value="RuvC"/>
    <property type="match status" value="1"/>
</dbReference>
<evidence type="ECO:0000256" key="5">
    <source>
        <dbReference type="ARBA" id="ARBA00022759"/>
    </source>
</evidence>
<feature type="active site" evidence="13">
    <location>
        <position position="140"/>
    </location>
</feature>
<evidence type="ECO:0000256" key="14">
    <source>
        <dbReference type="NCBIfam" id="TIGR00228"/>
    </source>
</evidence>
<dbReference type="PANTHER" id="PTHR30194:SF3">
    <property type="entry name" value="CROSSOVER JUNCTION ENDODEOXYRIBONUCLEASE RUVC"/>
    <property type="match status" value="1"/>
</dbReference>
<sequence length="188" mass="19744">MIVLGIDPGSRKSGYGVIAGTAAGWRVLGCGLVRLAASATLHERIAQLCLGIDEVIAQLKPDAVALETAFVGRNVRSALILGQVRGAVLATVLRHDLPVREYSPREIKLAVTGTGSARKEQVAAMLSRLLDLGLEPKPLDVTDALGVAYCDLARGASVIRHEGGTKKSGNSRNRGWAAFVADNPELVA</sequence>
<evidence type="ECO:0000256" key="4">
    <source>
        <dbReference type="ARBA" id="ARBA00022723"/>
    </source>
</evidence>
<dbReference type="SUPFAM" id="SSF53098">
    <property type="entry name" value="Ribonuclease H-like"/>
    <property type="match status" value="1"/>
</dbReference>
<dbReference type="STRING" id="274537.BIU88_02370"/>
<dbReference type="GO" id="GO:0000287">
    <property type="term" value="F:magnesium ion binding"/>
    <property type="evidence" value="ECO:0007669"/>
    <property type="project" value="UniProtKB-UniRule"/>
</dbReference>
<comment type="cofactor">
    <cofactor evidence="13">
        <name>Mg(2+)</name>
        <dbReference type="ChEBI" id="CHEBI:18420"/>
    </cofactor>
    <text evidence="13">Binds 2 Mg(2+) ion per subunit.</text>
</comment>
<dbReference type="GO" id="GO:0048476">
    <property type="term" value="C:Holliday junction resolvase complex"/>
    <property type="evidence" value="ECO:0007669"/>
    <property type="project" value="UniProtKB-UniRule"/>
</dbReference>
<dbReference type="EMBL" id="CP017305">
    <property type="protein sequence ID" value="AOS83091.1"/>
    <property type="molecule type" value="Genomic_DNA"/>
</dbReference>